<comment type="caution">
    <text evidence="1">The sequence shown here is derived from an EMBL/GenBank/DDBJ whole genome shotgun (WGS) entry which is preliminary data.</text>
</comment>
<protein>
    <submittedName>
        <fullName evidence="1">Uncharacterized protein</fullName>
    </submittedName>
</protein>
<dbReference type="Proteomes" id="UP000307720">
    <property type="component" value="Unassembled WGS sequence"/>
</dbReference>
<dbReference type="EMBL" id="SRZB01000025">
    <property type="protein sequence ID" value="TGX97861.1"/>
    <property type="molecule type" value="Genomic_DNA"/>
</dbReference>
<keyword evidence="2" id="KW-1185">Reference proteome</keyword>
<accession>A0AC61QXU0</accession>
<evidence type="ECO:0000313" key="1">
    <source>
        <dbReference type="EMBL" id="TGX97861.1"/>
    </source>
</evidence>
<name>A0AC61QXU0_9FIRM</name>
<reference evidence="1" key="1">
    <citation type="submission" date="2019-04" db="EMBL/GenBank/DDBJ databases">
        <title>Microbes associate with the intestines of laboratory mice.</title>
        <authorList>
            <person name="Navarre W."/>
            <person name="Wong E."/>
            <person name="Huang K."/>
            <person name="Tropini C."/>
            <person name="Ng K."/>
            <person name="Yu B."/>
        </authorList>
    </citation>
    <scope>NUCLEOTIDE SEQUENCE</scope>
    <source>
        <strain evidence="1">NM72_1-8</strain>
    </source>
</reference>
<evidence type="ECO:0000313" key="2">
    <source>
        <dbReference type="Proteomes" id="UP000307720"/>
    </source>
</evidence>
<gene>
    <name evidence="1" type="ORF">E5357_11015</name>
</gene>
<sequence>MPRAGTFGGLVSDPEVFADYMAEQPTWSNAIIAPGILQDDDTIMDLIGAKGNVATLPFCKPISIDDYEPLNNNSMTDNTSEEVEGGKQTAMLIQRMKAWKAKDFTKDGCHFSKMYLARKICICYNASRQKDMNSPCRMAKSPSVAAPGLFYSLFWNGRVYGHRLVTGYSSLSNHLHT</sequence>
<organism evidence="1 2">
    <name type="scientific">Hominisplanchenecus murintestinalis</name>
    <dbReference type="NCBI Taxonomy" id="2941517"/>
    <lineage>
        <taxon>Bacteria</taxon>
        <taxon>Bacillati</taxon>
        <taxon>Bacillota</taxon>
        <taxon>Clostridia</taxon>
        <taxon>Lachnospirales</taxon>
        <taxon>Lachnospiraceae</taxon>
        <taxon>Hominisplanchenecus</taxon>
    </lineage>
</organism>
<proteinExistence type="predicted"/>